<dbReference type="AlphaFoldDB" id="A0AB37D3S1"/>
<organism evidence="2 3">
    <name type="scientific">Tetragenococcus halophilus</name>
    <name type="common">Pediococcus halophilus</name>
    <dbReference type="NCBI Taxonomy" id="51669"/>
    <lineage>
        <taxon>Bacteria</taxon>
        <taxon>Bacillati</taxon>
        <taxon>Bacillota</taxon>
        <taxon>Bacilli</taxon>
        <taxon>Lactobacillales</taxon>
        <taxon>Enterococcaceae</taxon>
        <taxon>Tetragenococcus</taxon>
    </lineage>
</organism>
<protein>
    <submittedName>
        <fullName evidence="2">Uncharacterized protein</fullName>
    </submittedName>
</protein>
<gene>
    <name evidence="2" type="ORF">GLW17_04790</name>
</gene>
<dbReference type="Proteomes" id="UP000427886">
    <property type="component" value="Chromosome"/>
</dbReference>
<accession>A0AB37D3S1</accession>
<keyword evidence="1" id="KW-1133">Transmembrane helix</keyword>
<evidence type="ECO:0000256" key="1">
    <source>
        <dbReference type="SAM" id="Phobius"/>
    </source>
</evidence>
<reference evidence="2 3" key="1">
    <citation type="submission" date="2019-11" db="EMBL/GenBank/DDBJ databases">
        <authorList>
            <person name="Kim E."/>
            <person name="Lee J."/>
            <person name="Jeon K."/>
            <person name="Lee Y."/>
        </authorList>
    </citation>
    <scope>NUCLEOTIDE SEQUENCE [LARGE SCALE GENOMIC DNA]</scope>
    <source>
        <strain evidence="2 3">YJ1</strain>
    </source>
</reference>
<sequence>MIIFRFTFIILKIEKKERLKNGNFFGVLGLFLPMLISFFGNQSKAIKAAEIEMSKRIIELSENQIEFNMDDAIKIIKSVSFEKEIDVTKVRQRFERAGHIAFDKINIRKHTDFLAGLLTVMEKMPGLPDKIKLYDIIAFVSEIATCIISFVWIFSNTSTLYISIPLSMIAGCQVGVLLNNFSNLLKKRIV</sequence>
<feature type="transmembrane region" description="Helical" evidence="1">
    <location>
        <begin position="22"/>
        <end position="40"/>
    </location>
</feature>
<feature type="transmembrane region" description="Helical" evidence="1">
    <location>
        <begin position="160"/>
        <end position="178"/>
    </location>
</feature>
<dbReference type="KEGG" id="tey:GLW17_04790"/>
<feature type="transmembrane region" description="Helical" evidence="1">
    <location>
        <begin position="133"/>
        <end position="154"/>
    </location>
</feature>
<name>A0AB37D3S1_TETHA</name>
<dbReference type="RefSeq" id="WP_155224385.1">
    <property type="nucleotide sequence ID" value="NZ_BSYD01000070.1"/>
</dbReference>
<evidence type="ECO:0000313" key="3">
    <source>
        <dbReference type="Proteomes" id="UP000427886"/>
    </source>
</evidence>
<evidence type="ECO:0000313" key="2">
    <source>
        <dbReference type="EMBL" id="QGP76190.1"/>
    </source>
</evidence>
<keyword evidence="1" id="KW-0812">Transmembrane</keyword>
<dbReference type="EMBL" id="CP046246">
    <property type="protein sequence ID" value="QGP76190.1"/>
    <property type="molecule type" value="Genomic_DNA"/>
</dbReference>
<proteinExistence type="predicted"/>
<keyword evidence="1" id="KW-0472">Membrane</keyword>